<proteinExistence type="inferred from homology"/>
<evidence type="ECO:0000256" key="5">
    <source>
        <dbReference type="ARBA" id="ARBA00022771"/>
    </source>
</evidence>
<dbReference type="SUPFAM" id="SSF57667">
    <property type="entry name" value="beta-beta-alpha zinc fingers"/>
    <property type="match status" value="1"/>
</dbReference>
<dbReference type="GO" id="GO:0008270">
    <property type="term" value="F:zinc ion binding"/>
    <property type="evidence" value="ECO:0007669"/>
    <property type="project" value="UniProtKB-KW"/>
</dbReference>
<reference evidence="13 14" key="1">
    <citation type="submission" date="2019-09" db="EMBL/GenBank/DDBJ databases">
        <title>Bird 10,000 Genomes (B10K) Project - Family phase.</title>
        <authorList>
            <person name="Zhang G."/>
        </authorList>
    </citation>
    <scope>NUCLEOTIDE SEQUENCE [LARGE SCALE GENOMIC DNA]</scope>
    <source>
        <strain evidence="13">B10K-DU-001-34</strain>
        <tissue evidence="13">Muscle</tissue>
    </source>
</reference>
<gene>
    <name evidence="13" type="primary">Znf350</name>
    <name evidence="13" type="ORF">DICEXI_R15425</name>
</gene>
<keyword evidence="5 11" id="KW-0863">Zinc-finger</keyword>
<keyword evidence="7" id="KW-0805">Transcription regulation</keyword>
<evidence type="ECO:0000256" key="1">
    <source>
        <dbReference type="ARBA" id="ARBA00004123"/>
    </source>
</evidence>
<feature type="non-terminal residue" evidence="13">
    <location>
        <position position="55"/>
    </location>
</feature>
<dbReference type="Gene3D" id="3.30.160.60">
    <property type="entry name" value="Classic Zinc Finger"/>
    <property type="match status" value="2"/>
</dbReference>
<evidence type="ECO:0000256" key="8">
    <source>
        <dbReference type="ARBA" id="ARBA00023125"/>
    </source>
</evidence>
<evidence type="ECO:0000256" key="6">
    <source>
        <dbReference type="ARBA" id="ARBA00022833"/>
    </source>
</evidence>
<feature type="domain" description="C2H2-type" evidence="12">
    <location>
        <begin position="5"/>
        <end position="32"/>
    </location>
</feature>
<keyword evidence="4" id="KW-0677">Repeat</keyword>
<comment type="similarity">
    <text evidence="2">Belongs to the krueppel C2H2-type zinc-finger protein family.</text>
</comment>
<dbReference type="PROSITE" id="PS50157">
    <property type="entry name" value="ZINC_FINGER_C2H2_2"/>
    <property type="match status" value="2"/>
</dbReference>
<evidence type="ECO:0000256" key="2">
    <source>
        <dbReference type="ARBA" id="ARBA00006991"/>
    </source>
</evidence>
<dbReference type="InterPro" id="IPR036236">
    <property type="entry name" value="Znf_C2H2_sf"/>
</dbReference>
<evidence type="ECO:0000313" key="14">
    <source>
        <dbReference type="Proteomes" id="UP000523279"/>
    </source>
</evidence>
<dbReference type="SMART" id="SM00355">
    <property type="entry name" value="ZnF_C2H2"/>
    <property type="match status" value="2"/>
</dbReference>
<sequence length="55" mass="6266">GECPYTCSECGKSFIQRSGMIVHQRIHTGERPYPCSECGKSFIQKCNLIAHQRIH</sequence>
<comment type="caution">
    <text evidence="13">The sequence shown here is derived from an EMBL/GenBank/DDBJ whole genome shotgun (WGS) entry which is preliminary data.</text>
</comment>
<evidence type="ECO:0000256" key="11">
    <source>
        <dbReference type="PROSITE-ProRule" id="PRU00042"/>
    </source>
</evidence>
<feature type="non-terminal residue" evidence="13">
    <location>
        <position position="1"/>
    </location>
</feature>
<dbReference type="GO" id="GO:0005634">
    <property type="term" value="C:nucleus"/>
    <property type="evidence" value="ECO:0007669"/>
    <property type="project" value="UniProtKB-SubCell"/>
</dbReference>
<dbReference type="Pfam" id="PF00096">
    <property type="entry name" value="zf-C2H2"/>
    <property type="match status" value="2"/>
</dbReference>
<keyword evidence="6" id="KW-0862">Zinc</keyword>
<organism evidence="13 14">
    <name type="scientific">Dicaeum eximium</name>
    <dbReference type="NCBI Taxonomy" id="667154"/>
    <lineage>
        <taxon>Eukaryota</taxon>
        <taxon>Metazoa</taxon>
        <taxon>Chordata</taxon>
        <taxon>Craniata</taxon>
        <taxon>Vertebrata</taxon>
        <taxon>Euteleostomi</taxon>
        <taxon>Archelosauria</taxon>
        <taxon>Archosauria</taxon>
        <taxon>Dinosauria</taxon>
        <taxon>Saurischia</taxon>
        <taxon>Theropoda</taxon>
        <taxon>Coelurosauria</taxon>
        <taxon>Aves</taxon>
        <taxon>Neognathae</taxon>
        <taxon>Neoaves</taxon>
        <taxon>Telluraves</taxon>
        <taxon>Australaves</taxon>
        <taxon>Passeriformes</taxon>
        <taxon>Passeroidea</taxon>
        <taxon>Dicaeidae</taxon>
        <taxon>Dicaeum</taxon>
    </lineage>
</organism>
<dbReference type="GO" id="GO:0000978">
    <property type="term" value="F:RNA polymerase II cis-regulatory region sequence-specific DNA binding"/>
    <property type="evidence" value="ECO:0007669"/>
    <property type="project" value="TreeGrafter"/>
</dbReference>
<dbReference type="Proteomes" id="UP000523279">
    <property type="component" value="Unassembled WGS sequence"/>
</dbReference>
<evidence type="ECO:0000256" key="4">
    <source>
        <dbReference type="ARBA" id="ARBA00022737"/>
    </source>
</evidence>
<evidence type="ECO:0000256" key="7">
    <source>
        <dbReference type="ARBA" id="ARBA00023015"/>
    </source>
</evidence>
<dbReference type="PANTHER" id="PTHR23226:SF416">
    <property type="entry name" value="FI01424P"/>
    <property type="match status" value="1"/>
</dbReference>
<evidence type="ECO:0000256" key="3">
    <source>
        <dbReference type="ARBA" id="ARBA00022723"/>
    </source>
</evidence>
<evidence type="ECO:0000256" key="10">
    <source>
        <dbReference type="ARBA" id="ARBA00023242"/>
    </source>
</evidence>
<feature type="domain" description="C2H2-type" evidence="12">
    <location>
        <begin position="33"/>
        <end position="55"/>
    </location>
</feature>
<dbReference type="PROSITE" id="PS00028">
    <property type="entry name" value="ZINC_FINGER_C2H2_1"/>
    <property type="match status" value="2"/>
</dbReference>
<dbReference type="PANTHER" id="PTHR23226">
    <property type="entry name" value="ZINC FINGER AND SCAN DOMAIN-CONTAINING"/>
    <property type="match status" value="1"/>
</dbReference>
<name>A0A7K9JW90_9PASE</name>
<dbReference type="InterPro" id="IPR013087">
    <property type="entry name" value="Znf_C2H2_type"/>
</dbReference>
<dbReference type="FunFam" id="3.30.160.60:FF:002604">
    <property type="entry name" value="Zinc finger protein 715"/>
    <property type="match status" value="1"/>
</dbReference>
<comment type="subcellular location">
    <subcellularLocation>
        <location evidence="1">Nucleus</location>
    </subcellularLocation>
</comment>
<keyword evidence="9" id="KW-0804">Transcription</keyword>
<evidence type="ECO:0000313" key="13">
    <source>
        <dbReference type="EMBL" id="NXH41936.1"/>
    </source>
</evidence>
<dbReference type="AlphaFoldDB" id="A0A7K9JW90"/>
<evidence type="ECO:0000256" key="9">
    <source>
        <dbReference type="ARBA" id="ARBA00023163"/>
    </source>
</evidence>
<keyword evidence="10" id="KW-0539">Nucleus</keyword>
<dbReference type="EMBL" id="VWZP01003794">
    <property type="protein sequence ID" value="NXH41936.1"/>
    <property type="molecule type" value="Genomic_DNA"/>
</dbReference>
<keyword evidence="14" id="KW-1185">Reference proteome</keyword>
<dbReference type="FunFam" id="3.30.160.60:FF:001087">
    <property type="entry name" value="Zinc finger and SCAN domain-containing protein 26"/>
    <property type="match status" value="1"/>
</dbReference>
<keyword evidence="8" id="KW-0238">DNA-binding</keyword>
<keyword evidence="3" id="KW-0479">Metal-binding</keyword>
<accession>A0A7K9JW90</accession>
<evidence type="ECO:0000259" key="12">
    <source>
        <dbReference type="PROSITE" id="PS50157"/>
    </source>
</evidence>
<dbReference type="GO" id="GO:0000981">
    <property type="term" value="F:DNA-binding transcription factor activity, RNA polymerase II-specific"/>
    <property type="evidence" value="ECO:0007669"/>
    <property type="project" value="TreeGrafter"/>
</dbReference>
<protein>
    <submittedName>
        <fullName evidence="13">ZN350 protein</fullName>
    </submittedName>
</protein>